<keyword evidence="3" id="KW-1185">Reference proteome</keyword>
<gene>
    <name evidence="4" type="primary">LOC108567512</name>
</gene>
<dbReference type="RefSeq" id="XP_017783513.1">
    <property type="nucleotide sequence ID" value="XM_017928024.1"/>
</dbReference>
<feature type="domain" description="C2H2-type" evidence="2">
    <location>
        <begin position="8"/>
        <end position="35"/>
    </location>
</feature>
<dbReference type="InterPro" id="IPR013087">
    <property type="entry name" value="Znf_C2H2_type"/>
</dbReference>
<dbReference type="SMART" id="SM00355">
    <property type="entry name" value="ZnF_C2H2"/>
    <property type="match status" value="2"/>
</dbReference>
<organism evidence="3 4">
    <name type="scientific">Nicrophorus vespilloides</name>
    <name type="common">Boreal carrion beetle</name>
    <dbReference type="NCBI Taxonomy" id="110193"/>
    <lineage>
        <taxon>Eukaryota</taxon>
        <taxon>Metazoa</taxon>
        <taxon>Ecdysozoa</taxon>
        <taxon>Arthropoda</taxon>
        <taxon>Hexapoda</taxon>
        <taxon>Insecta</taxon>
        <taxon>Pterygota</taxon>
        <taxon>Neoptera</taxon>
        <taxon>Endopterygota</taxon>
        <taxon>Coleoptera</taxon>
        <taxon>Polyphaga</taxon>
        <taxon>Staphyliniformia</taxon>
        <taxon>Silphidae</taxon>
        <taxon>Nicrophorinae</taxon>
        <taxon>Nicrophorus</taxon>
    </lineage>
</organism>
<dbReference type="Gene3D" id="3.30.160.60">
    <property type="entry name" value="Classic Zinc Finger"/>
    <property type="match status" value="1"/>
</dbReference>
<name>A0ABM1N9L3_NICVS</name>
<dbReference type="GeneID" id="108567512"/>
<dbReference type="SUPFAM" id="SSF57667">
    <property type="entry name" value="beta-beta-alpha zinc fingers"/>
    <property type="match status" value="1"/>
</dbReference>
<sequence length="74" mass="8468">MPQFSNAFACIQCGKVYRGGATLKRHQRYECGKAPEYSCKVGNCSYKSKYKFTLRNHMIAKHGVIMTKPDTPYK</sequence>
<accession>A0ABM1N9L3</accession>
<proteinExistence type="predicted"/>
<dbReference type="InterPro" id="IPR036236">
    <property type="entry name" value="Znf_C2H2_sf"/>
</dbReference>
<evidence type="ECO:0000313" key="4">
    <source>
        <dbReference type="RefSeq" id="XP_017783513.1"/>
    </source>
</evidence>
<evidence type="ECO:0000259" key="2">
    <source>
        <dbReference type="PROSITE" id="PS50157"/>
    </source>
</evidence>
<evidence type="ECO:0000256" key="1">
    <source>
        <dbReference type="PROSITE-ProRule" id="PRU00042"/>
    </source>
</evidence>
<dbReference type="PROSITE" id="PS50157">
    <property type="entry name" value="ZINC_FINGER_C2H2_2"/>
    <property type="match status" value="1"/>
</dbReference>
<keyword evidence="1" id="KW-0862">Zinc</keyword>
<protein>
    <submittedName>
        <fullName evidence="4">Longitudinals lacking protein, isoforms A/B/D/L-like</fullName>
    </submittedName>
</protein>
<dbReference type="Proteomes" id="UP000695000">
    <property type="component" value="Unplaced"/>
</dbReference>
<evidence type="ECO:0000313" key="3">
    <source>
        <dbReference type="Proteomes" id="UP000695000"/>
    </source>
</evidence>
<keyword evidence="1" id="KW-0863">Zinc-finger</keyword>
<keyword evidence="1" id="KW-0479">Metal-binding</keyword>
<reference evidence="4" key="1">
    <citation type="submission" date="2025-08" db="UniProtKB">
        <authorList>
            <consortium name="RefSeq"/>
        </authorList>
    </citation>
    <scope>IDENTIFICATION</scope>
    <source>
        <tissue evidence="4">Whole Larva</tissue>
    </source>
</reference>